<sequence length="504" mass="54731">MFGIASEKLTRRLRYLSFKAMLRQEAGYFDDERHGTGALTAQLATEAEDVNKVGSLVIPSFITALAAIAAGVAIGFASDWRLTLIVIGCLPFMVLSEYAQAKASEGTAHGVSKAHQESGKAAAETIASIKTVASLTREHTFIAIFNEANSSPHAEAMRSVYVTGISYGLSQAANLLIYALVFYAGSRFIIKDMVSTEDLFRVMFALMFSAYSLGMLAQNASNYSNGVVSATKIYNLIERQPVIDGTNDTDGQAPEKFFGNVELRDVEFAYPIRPNAKILKGVSFDAKAGQTVALVGGSGSGKSTTIALIQRLYDVLAGSTVVENIDVRDWNIRQLRDSMSIVSQEPILFGMSIEENILYGKPGATHQEIEQAAKDANIYDFIRNLPDGFATAVGQKGGQLSGGQKQRIAIARAMIRNPKLLLLDEATSALDSKSERVVQEVLDKAKQGRTTITIAHRLSTIQDSDVIIVFQRGAICEQGTHDELLQRNGVYAELVRQQSLEVTH</sequence>
<reference evidence="1" key="1">
    <citation type="submission" date="2022-06" db="EMBL/GenBank/DDBJ databases">
        <title>Phylogenomic reconstructions and comparative analyses of Kickxellomycotina fungi.</title>
        <authorList>
            <person name="Reynolds N.K."/>
            <person name="Stajich J.E."/>
            <person name="Barry K."/>
            <person name="Grigoriev I.V."/>
            <person name="Crous P."/>
            <person name="Smith M.E."/>
        </authorList>
    </citation>
    <scope>NUCLEOTIDE SEQUENCE</scope>
    <source>
        <strain evidence="1">RSA 2271</strain>
    </source>
</reference>
<accession>A0ACC1HQG1</accession>
<name>A0ACC1HQG1_9FUNG</name>
<dbReference type="EMBL" id="JAMZIH010001363">
    <property type="protein sequence ID" value="KAJ1678255.1"/>
    <property type="molecule type" value="Genomic_DNA"/>
</dbReference>
<gene>
    <name evidence="1" type="ORF">EV182_004444</name>
</gene>
<evidence type="ECO:0000313" key="2">
    <source>
        <dbReference type="Proteomes" id="UP001145114"/>
    </source>
</evidence>
<protein>
    <submittedName>
        <fullName evidence="1">Uncharacterized protein</fullName>
    </submittedName>
</protein>
<comment type="caution">
    <text evidence="1">The sequence shown here is derived from an EMBL/GenBank/DDBJ whole genome shotgun (WGS) entry which is preliminary data.</text>
</comment>
<proteinExistence type="predicted"/>
<dbReference type="Proteomes" id="UP001145114">
    <property type="component" value="Unassembled WGS sequence"/>
</dbReference>
<organism evidence="1 2">
    <name type="scientific">Spiromyces aspiralis</name>
    <dbReference type="NCBI Taxonomy" id="68401"/>
    <lineage>
        <taxon>Eukaryota</taxon>
        <taxon>Fungi</taxon>
        <taxon>Fungi incertae sedis</taxon>
        <taxon>Zoopagomycota</taxon>
        <taxon>Kickxellomycotina</taxon>
        <taxon>Kickxellomycetes</taxon>
        <taxon>Kickxellales</taxon>
        <taxon>Kickxellaceae</taxon>
        <taxon>Spiromyces</taxon>
    </lineage>
</organism>
<evidence type="ECO:0000313" key="1">
    <source>
        <dbReference type="EMBL" id="KAJ1678255.1"/>
    </source>
</evidence>
<keyword evidence="2" id="KW-1185">Reference proteome</keyword>